<protein>
    <submittedName>
        <fullName evidence="1">Uncharacterized protein</fullName>
    </submittedName>
</protein>
<reference evidence="1 2" key="1">
    <citation type="submission" date="2017-11" db="EMBL/GenBank/DDBJ databases">
        <title>De-novo sequencing of pomegranate (Punica granatum L.) genome.</title>
        <authorList>
            <person name="Akparov Z."/>
            <person name="Amiraslanov A."/>
            <person name="Hajiyeva S."/>
            <person name="Abbasov M."/>
            <person name="Kaur K."/>
            <person name="Hamwieh A."/>
            <person name="Solovyev V."/>
            <person name="Salamov A."/>
            <person name="Braich B."/>
            <person name="Kosarev P."/>
            <person name="Mahmoud A."/>
            <person name="Hajiyev E."/>
            <person name="Babayeva S."/>
            <person name="Izzatullayeva V."/>
            <person name="Mammadov A."/>
            <person name="Mammadov A."/>
            <person name="Sharifova S."/>
            <person name="Ojaghi J."/>
            <person name="Eynullazada K."/>
            <person name="Bayramov B."/>
            <person name="Abdulazimova A."/>
            <person name="Shahmuradov I."/>
        </authorList>
    </citation>
    <scope>NUCLEOTIDE SEQUENCE [LARGE SCALE GENOMIC DNA]</scope>
    <source>
        <strain evidence="2">cv. AG2017</strain>
        <tissue evidence="1">Leaf</tissue>
    </source>
</reference>
<evidence type="ECO:0000313" key="1">
    <source>
        <dbReference type="EMBL" id="PKI57188.1"/>
    </source>
</evidence>
<name>A0A2I0JLN9_PUNGR</name>
<organism evidence="1 2">
    <name type="scientific">Punica granatum</name>
    <name type="common">Pomegranate</name>
    <dbReference type="NCBI Taxonomy" id="22663"/>
    <lineage>
        <taxon>Eukaryota</taxon>
        <taxon>Viridiplantae</taxon>
        <taxon>Streptophyta</taxon>
        <taxon>Embryophyta</taxon>
        <taxon>Tracheophyta</taxon>
        <taxon>Spermatophyta</taxon>
        <taxon>Magnoliopsida</taxon>
        <taxon>eudicotyledons</taxon>
        <taxon>Gunneridae</taxon>
        <taxon>Pentapetalae</taxon>
        <taxon>rosids</taxon>
        <taxon>malvids</taxon>
        <taxon>Myrtales</taxon>
        <taxon>Lythraceae</taxon>
        <taxon>Punica</taxon>
    </lineage>
</organism>
<dbReference type="Proteomes" id="UP000233551">
    <property type="component" value="Unassembled WGS sequence"/>
</dbReference>
<dbReference type="AlphaFoldDB" id="A0A2I0JLN9"/>
<keyword evidence="2" id="KW-1185">Reference proteome</keyword>
<comment type="caution">
    <text evidence="1">The sequence shown here is derived from an EMBL/GenBank/DDBJ whole genome shotgun (WGS) entry which is preliminary data.</text>
</comment>
<dbReference type="EMBL" id="PGOL01001531">
    <property type="protein sequence ID" value="PKI57188.1"/>
    <property type="molecule type" value="Genomic_DNA"/>
</dbReference>
<gene>
    <name evidence="1" type="ORF">CRG98_022478</name>
</gene>
<proteinExistence type="predicted"/>
<evidence type="ECO:0000313" key="2">
    <source>
        <dbReference type="Proteomes" id="UP000233551"/>
    </source>
</evidence>
<accession>A0A2I0JLN9</accession>
<sequence>MARLAMVVGRNGVEEAREAVKPFREPDSEQSWFGLLGASNRKTNTENRLGRPVSGCRLSVRESDAQLKWDASGMRSDVLLVTLALRGIFRVAYWAPFGASVIR</sequence>